<keyword evidence="1" id="KW-0812">Transmembrane</keyword>
<reference evidence="2 3" key="1">
    <citation type="submission" date="2016-11" db="EMBL/GenBank/DDBJ databases">
        <title>The macronuclear genome of Stentor coeruleus: a giant cell with tiny introns.</title>
        <authorList>
            <person name="Slabodnick M."/>
            <person name="Ruby J.G."/>
            <person name="Reiff S.B."/>
            <person name="Swart E.C."/>
            <person name="Gosai S."/>
            <person name="Prabakaran S."/>
            <person name="Witkowska E."/>
            <person name="Larue G.E."/>
            <person name="Fisher S."/>
            <person name="Freeman R.M."/>
            <person name="Gunawardena J."/>
            <person name="Chu W."/>
            <person name="Stover N.A."/>
            <person name="Gregory B.D."/>
            <person name="Nowacki M."/>
            <person name="Derisi J."/>
            <person name="Roy S.W."/>
            <person name="Marshall W.F."/>
            <person name="Sood P."/>
        </authorList>
    </citation>
    <scope>NUCLEOTIDE SEQUENCE [LARGE SCALE GENOMIC DNA]</scope>
    <source>
        <strain evidence="2">WM001</strain>
    </source>
</reference>
<dbReference type="Proteomes" id="UP000187209">
    <property type="component" value="Unassembled WGS sequence"/>
</dbReference>
<dbReference type="EMBL" id="MPUH01000411">
    <property type="protein sequence ID" value="OMJ80714.1"/>
    <property type="molecule type" value="Genomic_DNA"/>
</dbReference>
<feature type="transmembrane region" description="Helical" evidence="1">
    <location>
        <begin position="15"/>
        <end position="35"/>
    </location>
</feature>
<name>A0A1R2BVC1_9CILI</name>
<keyword evidence="3" id="KW-1185">Reference proteome</keyword>
<evidence type="ECO:0000256" key="1">
    <source>
        <dbReference type="SAM" id="Phobius"/>
    </source>
</evidence>
<keyword evidence="1" id="KW-1133">Transmembrane helix</keyword>
<protein>
    <submittedName>
        <fullName evidence="2">Uncharacterized protein</fullName>
    </submittedName>
</protein>
<comment type="caution">
    <text evidence="2">The sequence shown here is derived from an EMBL/GenBank/DDBJ whole genome shotgun (WGS) entry which is preliminary data.</text>
</comment>
<sequence length="274" mass="30894">MYGDTFVGKFKTRTWLYSFCLLQILIFVFIVSSMATKLWVYGSFFGTSFQGSLNASETQNSMSYYSLSLSYCEIYKDTHEKSMSSLCKLFTNLFKAMAFYIAFEVISLSFLALWFYTIWGILKKKDLLKLAIVFAIISCVSHCLACIIWFSITEANFKDDCSDEEINGETPKICASDGPALVIFSTVLHSGLTISYILVTKYAYKKFILPKYRVVPKTAKRCMTVEIPHATVRIGSLADGTPQTASESILTLEPITSKRKRRTNTGLVDVFGIN</sequence>
<dbReference type="AlphaFoldDB" id="A0A1R2BVC1"/>
<keyword evidence="1" id="KW-0472">Membrane</keyword>
<evidence type="ECO:0000313" key="2">
    <source>
        <dbReference type="EMBL" id="OMJ80714.1"/>
    </source>
</evidence>
<organism evidence="2 3">
    <name type="scientific">Stentor coeruleus</name>
    <dbReference type="NCBI Taxonomy" id="5963"/>
    <lineage>
        <taxon>Eukaryota</taxon>
        <taxon>Sar</taxon>
        <taxon>Alveolata</taxon>
        <taxon>Ciliophora</taxon>
        <taxon>Postciliodesmatophora</taxon>
        <taxon>Heterotrichea</taxon>
        <taxon>Heterotrichida</taxon>
        <taxon>Stentoridae</taxon>
        <taxon>Stentor</taxon>
    </lineage>
</organism>
<proteinExistence type="predicted"/>
<gene>
    <name evidence="2" type="ORF">SteCoe_18965</name>
</gene>
<feature type="transmembrane region" description="Helical" evidence="1">
    <location>
        <begin position="98"/>
        <end position="118"/>
    </location>
</feature>
<feature type="transmembrane region" description="Helical" evidence="1">
    <location>
        <begin position="130"/>
        <end position="152"/>
    </location>
</feature>
<evidence type="ECO:0000313" key="3">
    <source>
        <dbReference type="Proteomes" id="UP000187209"/>
    </source>
</evidence>
<accession>A0A1R2BVC1</accession>
<feature type="transmembrane region" description="Helical" evidence="1">
    <location>
        <begin position="180"/>
        <end position="199"/>
    </location>
</feature>